<keyword evidence="2" id="KW-1185">Reference proteome</keyword>
<accession>A0ABT4D2I9</accession>
<dbReference type="Proteomes" id="UP001078443">
    <property type="component" value="Unassembled WGS sequence"/>
</dbReference>
<evidence type="ECO:0000313" key="1">
    <source>
        <dbReference type="EMBL" id="MCY6485463.1"/>
    </source>
</evidence>
<dbReference type="RefSeq" id="WP_268041810.1">
    <property type="nucleotide sequence ID" value="NZ_JAPQER010000007.1"/>
</dbReference>
<dbReference type="EMBL" id="JAPQER010000007">
    <property type="protein sequence ID" value="MCY6485463.1"/>
    <property type="molecule type" value="Genomic_DNA"/>
</dbReference>
<organism evidence="1 2">
    <name type="scientific">Clostridium aestuarii</name>
    <dbReference type="NCBI Taxonomy" id="338193"/>
    <lineage>
        <taxon>Bacteria</taxon>
        <taxon>Bacillati</taxon>
        <taxon>Bacillota</taxon>
        <taxon>Clostridia</taxon>
        <taxon>Eubacteriales</taxon>
        <taxon>Clostridiaceae</taxon>
        <taxon>Clostridium</taxon>
    </lineage>
</organism>
<gene>
    <name evidence="1" type="ORF">OW763_14105</name>
</gene>
<reference evidence="1" key="1">
    <citation type="submission" date="2022-12" db="EMBL/GenBank/DDBJ databases">
        <authorList>
            <person name="Wang J."/>
        </authorList>
    </citation>
    <scope>NUCLEOTIDE SEQUENCE</scope>
    <source>
        <strain evidence="1">HY-45-18</strain>
    </source>
</reference>
<comment type="caution">
    <text evidence="1">The sequence shown here is derived from an EMBL/GenBank/DDBJ whole genome shotgun (WGS) entry which is preliminary data.</text>
</comment>
<protein>
    <submittedName>
        <fullName evidence="1">Uncharacterized protein</fullName>
    </submittedName>
</protein>
<proteinExistence type="predicted"/>
<sequence>MESMYKLMELNSRNLKEVFDFVCDDNQCIDKLLDKDVLIRLGFKYGIIYNFDSVITDKIQNIKIDKENIIEVRFFSYENEIRIFNNEGIYSGTIFYQNEDKDFFTEEYYLYPREKNKKKYPHKLEVKKYVNYDDTDKQAYISYVKPCSFEFKEVI</sequence>
<evidence type="ECO:0000313" key="2">
    <source>
        <dbReference type="Proteomes" id="UP001078443"/>
    </source>
</evidence>
<name>A0ABT4D2I9_9CLOT</name>